<dbReference type="AlphaFoldDB" id="A0AAN8X776"/>
<keyword evidence="1" id="KW-0732">Signal</keyword>
<dbReference type="Proteomes" id="UP001381693">
    <property type="component" value="Unassembled WGS sequence"/>
</dbReference>
<dbReference type="Gene3D" id="2.10.25.10">
    <property type="entry name" value="Laminin"/>
    <property type="match status" value="1"/>
</dbReference>
<evidence type="ECO:0000256" key="1">
    <source>
        <dbReference type="ARBA" id="ARBA00022729"/>
    </source>
</evidence>
<evidence type="ECO:0000256" key="2">
    <source>
        <dbReference type="ARBA" id="ARBA00023157"/>
    </source>
</evidence>
<reference evidence="4 5" key="1">
    <citation type="submission" date="2023-11" db="EMBL/GenBank/DDBJ databases">
        <title>Halocaridina rubra genome assembly.</title>
        <authorList>
            <person name="Smith C."/>
        </authorList>
    </citation>
    <scope>NUCLEOTIDE SEQUENCE [LARGE SCALE GENOMIC DNA]</scope>
    <source>
        <strain evidence="4">EP-1</strain>
        <tissue evidence="4">Whole</tissue>
    </source>
</reference>
<feature type="domain" description="EMI" evidence="3">
    <location>
        <begin position="1"/>
        <end position="26"/>
    </location>
</feature>
<accession>A0AAN8X776</accession>
<organism evidence="4 5">
    <name type="scientific">Halocaridina rubra</name>
    <name type="common">Hawaiian red shrimp</name>
    <dbReference type="NCBI Taxonomy" id="373956"/>
    <lineage>
        <taxon>Eukaryota</taxon>
        <taxon>Metazoa</taxon>
        <taxon>Ecdysozoa</taxon>
        <taxon>Arthropoda</taxon>
        <taxon>Crustacea</taxon>
        <taxon>Multicrustacea</taxon>
        <taxon>Malacostraca</taxon>
        <taxon>Eumalacostraca</taxon>
        <taxon>Eucarida</taxon>
        <taxon>Decapoda</taxon>
        <taxon>Pleocyemata</taxon>
        <taxon>Caridea</taxon>
        <taxon>Atyoidea</taxon>
        <taxon>Atyidae</taxon>
        <taxon>Halocaridina</taxon>
    </lineage>
</organism>
<dbReference type="EMBL" id="JAXCGZ010011732">
    <property type="protein sequence ID" value="KAK7074204.1"/>
    <property type="molecule type" value="Genomic_DNA"/>
</dbReference>
<evidence type="ECO:0000313" key="4">
    <source>
        <dbReference type="EMBL" id="KAK7074204.1"/>
    </source>
</evidence>
<keyword evidence="5" id="KW-1185">Reference proteome</keyword>
<dbReference type="PROSITE" id="PS51041">
    <property type="entry name" value="EMI"/>
    <property type="match status" value="1"/>
</dbReference>
<gene>
    <name evidence="4" type="primary">MEGF11</name>
    <name evidence="4" type="ORF">SK128_026813</name>
</gene>
<sequence>SQSKTRTVDVCCSGYTRVPAEDRCIPICSQDCIHGVCVKPDECRCEAGYSGPSCNISDLLELRNENISVHNALIPCTGQLCYVCE</sequence>
<comment type="caution">
    <text evidence="4">The sequence shown here is derived from an EMBL/GenBank/DDBJ whole genome shotgun (WGS) entry which is preliminary data.</text>
</comment>
<proteinExistence type="predicted"/>
<name>A0AAN8X776_HALRR</name>
<evidence type="ECO:0000313" key="5">
    <source>
        <dbReference type="Proteomes" id="UP001381693"/>
    </source>
</evidence>
<protein>
    <submittedName>
        <fullName evidence="4">Multiple epidermal growth factor-like domains protein 11</fullName>
    </submittedName>
</protein>
<evidence type="ECO:0000259" key="3">
    <source>
        <dbReference type="PROSITE" id="PS51041"/>
    </source>
</evidence>
<dbReference type="PROSITE" id="PS00022">
    <property type="entry name" value="EGF_1"/>
    <property type="match status" value="1"/>
</dbReference>
<dbReference type="PROSITE" id="PS01186">
    <property type="entry name" value="EGF_2"/>
    <property type="match status" value="1"/>
</dbReference>
<dbReference type="InterPro" id="IPR011489">
    <property type="entry name" value="EMI_domain"/>
</dbReference>
<feature type="non-terminal residue" evidence="4">
    <location>
        <position position="1"/>
    </location>
</feature>
<keyword evidence="2" id="KW-1015">Disulfide bond</keyword>
<dbReference type="InterPro" id="IPR000742">
    <property type="entry name" value="EGF"/>
</dbReference>